<evidence type="ECO:0000313" key="2">
    <source>
        <dbReference type="Proteomes" id="UP000234345"/>
    </source>
</evidence>
<gene>
    <name evidence="1" type="ORF">XFF6991_4909</name>
</gene>
<comment type="caution">
    <text evidence="1">The sequence shown here is derived from an EMBL/GenBank/DDBJ whole genome shotgun (WGS) entry which is preliminary data.</text>
</comment>
<dbReference type="EMBL" id="OCZC01000007">
    <property type="protein sequence ID" value="SOO22112.1"/>
    <property type="molecule type" value="Genomic_DNA"/>
</dbReference>
<accession>A0A7Z7IXD9</accession>
<reference evidence="1 2" key="1">
    <citation type="submission" date="2017-10" db="EMBL/GenBank/DDBJ databases">
        <authorList>
            <person name="Regsiter A."/>
            <person name="William W."/>
        </authorList>
    </citation>
    <scope>NUCLEOTIDE SEQUENCE [LARGE SCALE GENOMIC DNA]</scope>
    <source>
        <strain evidence="1 2">CFBP6991</strain>
    </source>
</reference>
<sequence length="55" mass="6440">MVLKKGITVLERFHNTLKGGNFAIITDERYIRDNNLLDKYDCFCNFDADNLLDEN</sequence>
<organism evidence="1 2">
    <name type="scientific">Xanthomonas campestris pv. phaseoli</name>
    <dbReference type="NCBI Taxonomy" id="317013"/>
    <lineage>
        <taxon>Bacteria</taxon>
        <taxon>Pseudomonadati</taxon>
        <taxon>Pseudomonadota</taxon>
        <taxon>Gammaproteobacteria</taxon>
        <taxon>Lysobacterales</taxon>
        <taxon>Lysobacteraceae</taxon>
        <taxon>Xanthomonas</taxon>
    </lineage>
</organism>
<dbReference type="AlphaFoldDB" id="A0A7Z7IXD9"/>
<evidence type="ECO:0000313" key="1">
    <source>
        <dbReference type="EMBL" id="SOO22112.1"/>
    </source>
</evidence>
<protein>
    <submittedName>
        <fullName evidence="1">Uncharacterized protein</fullName>
    </submittedName>
</protein>
<name>A0A7Z7IXD9_XANCH</name>
<dbReference type="Proteomes" id="UP000234345">
    <property type="component" value="Unassembled WGS sequence"/>
</dbReference>
<proteinExistence type="predicted"/>